<dbReference type="EMBL" id="AHNZ02000941">
    <property type="protein sequence ID" value="EMO02941.1"/>
    <property type="molecule type" value="Genomic_DNA"/>
</dbReference>
<keyword evidence="1" id="KW-0812">Transmembrane</keyword>
<feature type="transmembrane region" description="Helical" evidence="1">
    <location>
        <begin position="81"/>
        <end position="106"/>
    </location>
</feature>
<sequence>MAISQIAFHFIFTVLFVIANVVFIRAILYRLRLIFSARKAAGTENFLENPNWIFRINSFIQNVILQKKNFKEPLRGIMHAFIFYGFVVYTIHTTSQMIAGLIGYGMDDPYKFSLVGFLLGESAGHTYESIVQVVSILVLIGLGFLLGEDGFKKPKD</sequence>
<gene>
    <name evidence="2" type="ORF">LEP1GSC116_4225</name>
</gene>
<feature type="transmembrane region" description="Helical" evidence="1">
    <location>
        <begin position="6"/>
        <end position="28"/>
    </location>
</feature>
<comment type="caution">
    <text evidence="2">The sequence shown here is derived from an EMBL/GenBank/DDBJ whole genome shotgun (WGS) entry which is preliminary data.</text>
</comment>
<dbReference type="InterPro" id="IPR036197">
    <property type="entry name" value="NarG-like_sf"/>
</dbReference>
<evidence type="ECO:0000313" key="2">
    <source>
        <dbReference type="EMBL" id="EMO02941.1"/>
    </source>
</evidence>
<organism evidence="2 3">
    <name type="scientific">Leptospira interrogans serovar Icterohaemorrhagiae str. Verdun HP</name>
    <dbReference type="NCBI Taxonomy" id="1049910"/>
    <lineage>
        <taxon>Bacteria</taxon>
        <taxon>Pseudomonadati</taxon>
        <taxon>Spirochaetota</taxon>
        <taxon>Spirochaetia</taxon>
        <taxon>Leptospirales</taxon>
        <taxon>Leptospiraceae</taxon>
        <taxon>Leptospira</taxon>
    </lineage>
</organism>
<protein>
    <submittedName>
        <fullName evidence="2">Uncharacterized protein</fullName>
    </submittedName>
</protein>
<evidence type="ECO:0000313" key="3">
    <source>
        <dbReference type="Proteomes" id="UP000012092"/>
    </source>
</evidence>
<reference evidence="2 3" key="1">
    <citation type="submission" date="2013-01" db="EMBL/GenBank/DDBJ databases">
        <authorList>
            <person name="Harkins D.M."/>
            <person name="Durkin A.S."/>
            <person name="Brinkac L.M."/>
            <person name="Haft D.H."/>
            <person name="Selengut J.D."/>
            <person name="Sanka R."/>
            <person name="DePew J."/>
            <person name="Purushe J."/>
            <person name="Picardeau M."/>
            <person name="Werts C."/>
            <person name="Goarant C."/>
            <person name="Vinetz J.M."/>
            <person name="Sutton G.G."/>
            <person name="Nierman W.C."/>
            <person name="Fouts D.E."/>
        </authorList>
    </citation>
    <scope>NUCLEOTIDE SEQUENCE [LARGE SCALE GENOMIC DNA]</scope>
    <source>
        <strain evidence="2 3">Verdun HP</strain>
    </source>
</reference>
<accession>M6RB56</accession>
<keyword evidence="1" id="KW-0472">Membrane</keyword>
<dbReference type="AlphaFoldDB" id="M6RB56"/>
<evidence type="ECO:0000256" key="1">
    <source>
        <dbReference type="SAM" id="Phobius"/>
    </source>
</evidence>
<proteinExistence type="predicted"/>
<dbReference type="Proteomes" id="UP000012092">
    <property type="component" value="Unassembled WGS sequence"/>
</dbReference>
<name>M6RB56_LEPIR</name>
<keyword evidence="1" id="KW-1133">Transmembrane helix</keyword>
<dbReference type="SUPFAM" id="SSF103501">
    <property type="entry name" value="Respiratory nitrate reductase 1 gamma chain"/>
    <property type="match status" value="1"/>
</dbReference>
<feature type="transmembrane region" description="Helical" evidence="1">
    <location>
        <begin position="126"/>
        <end position="146"/>
    </location>
</feature>